<evidence type="ECO:0008006" key="3">
    <source>
        <dbReference type="Google" id="ProtNLM"/>
    </source>
</evidence>
<gene>
    <name evidence="2" type="ORF">SDC9_209746</name>
</gene>
<organism evidence="2">
    <name type="scientific">bioreactor metagenome</name>
    <dbReference type="NCBI Taxonomy" id="1076179"/>
    <lineage>
        <taxon>unclassified sequences</taxon>
        <taxon>metagenomes</taxon>
        <taxon>ecological metagenomes</taxon>
    </lineage>
</organism>
<dbReference type="AlphaFoldDB" id="A0A645JFW7"/>
<dbReference type="SUPFAM" id="SSF52402">
    <property type="entry name" value="Adenine nucleotide alpha hydrolases-like"/>
    <property type="match status" value="1"/>
</dbReference>
<evidence type="ECO:0000256" key="1">
    <source>
        <dbReference type="SAM" id="MobiDB-lite"/>
    </source>
</evidence>
<protein>
    <recommendedName>
        <fullName evidence="3">Caffeyl-CoA reductase-Etf complex subunit CarD</fullName>
    </recommendedName>
</protein>
<sequence length="70" mass="7199">MAANKAVIDTITAAELPGIDLTQAGLKGSPTKVKKTFTPPQKSGGVKVQEESGEATAKKLYELLSAASVI</sequence>
<proteinExistence type="predicted"/>
<accession>A0A645JFW7</accession>
<dbReference type="Gene3D" id="3.40.50.620">
    <property type="entry name" value="HUPs"/>
    <property type="match status" value="1"/>
</dbReference>
<dbReference type="EMBL" id="VSSQ01139384">
    <property type="protein sequence ID" value="MPN62000.1"/>
    <property type="molecule type" value="Genomic_DNA"/>
</dbReference>
<comment type="caution">
    <text evidence="2">The sequence shown here is derived from an EMBL/GenBank/DDBJ whole genome shotgun (WGS) entry which is preliminary data.</text>
</comment>
<evidence type="ECO:0000313" key="2">
    <source>
        <dbReference type="EMBL" id="MPN62000.1"/>
    </source>
</evidence>
<feature type="region of interest" description="Disordered" evidence="1">
    <location>
        <begin position="30"/>
        <end position="50"/>
    </location>
</feature>
<reference evidence="2" key="1">
    <citation type="submission" date="2019-08" db="EMBL/GenBank/DDBJ databases">
        <authorList>
            <person name="Kucharzyk K."/>
            <person name="Murdoch R.W."/>
            <person name="Higgins S."/>
            <person name="Loffler F."/>
        </authorList>
    </citation>
    <scope>NUCLEOTIDE SEQUENCE</scope>
</reference>
<dbReference type="InterPro" id="IPR014729">
    <property type="entry name" value="Rossmann-like_a/b/a_fold"/>
</dbReference>
<name>A0A645JFW7_9ZZZZ</name>